<proteinExistence type="predicted"/>
<dbReference type="InterPro" id="IPR050708">
    <property type="entry name" value="T6SS_VgrG/RHS"/>
</dbReference>
<dbReference type="InterPro" id="IPR006530">
    <property type="entry name" value="YD"/>
</dbReference>
<dbReference type="Gene3D" id="2.180.10.10">
    <property type="entry name" value="RHS repeat-associated core"/>
    <property type="match status" value="2"/>
</dbReference>
<reference evidence="5" key="1">
    <citation type="submission" date="2023-06" db="EMBL/GenBank/DDBJ databases">
        <title>Comparative genomics of Bacillaceae isolates and their secondary metabolite potential.</title>
        <authorList>
            <person name="Song L."/>
            <person name="Nielsen L.J."/>
            <person name="Mohite O."/>
            <person name="Xu X."/>
            <person name="Weber T."/>
            <person name="Kovacs A.T."/>
        </authorList>
    </citation>
    <scope>NUCLEOTIDE SEQUENCE</scope>
    <source>
        <strain evidence="5">D8_B_37</strain>
    </source>
</reference>
<gene>
    <name evidence="5" type="ORF">QUF89_01710</name>
</gene>
<organism evidence="5 6">
    <name type="scientific">Peribacillus simplex</name>
    <dbReference type="NCBI Taxonomy" id="1478"/>
    <lineage>
        <taxon>Bacteria</taxon>
        <taxon>Bacillati</taxon>
        <taxon>Bacillota</taxon>
        <taxon>Bacilli</taxon>
        <taxon>Bacillales</taxon>
        <taxon>Bacillaceae</taxon>
        <taxon>Peribacillus</taxon>
    </lineage>
</organism>
<dbReference type="PANTHER" id="PTHR32305">
    <property type="match status" value="1"/>
</dbReference>
<dbReference type="NCBIfam" id="TIGR03696">
    <property type="entry name" value="Rhs_assc_core"/>
    <property type="match status" value="1"/>
</dbReference>
<protein>
    <submittedName>
        <fullName evidence="5">DNRLRE domain-containing protein</fullName>
    </submittedName>
</protein>
<evidence type="ECO:0000259" key="3">
    <source>
        <dbReference type="Pfam" id="PF20148"/>
    </source>
</evidence>
<dbReference type="InterPro" id="IPR056823">
    <property type="entry name" value="TEN-like_YD-shell"/>
</dbReference>
<dbReference type="InterPro" id="IPR022385">
    <property type="entry name" value="Rhs_assc_core"/>
</dbReference>
<evidence type="ECO:0000256" key="1">
    <source>
        <dbReference type="ARBA" id="ARBA00022737"/>
    </source>
</evidence>
<dbReference type="Proteomes" id="UP001234602">
    <property type="component" value="Unassembled WGS sequence"/>
</dbReference>
<dbReference type="Pfam" id="PF05593">
    <property type="entry name" value="RHS_repeat"/>
    <property type="match status" value="2"/>
</dbReference>
<dbReference type="NCBIfam" id="NF033679">
    <property type="entry name" value="DNRLRE_dom"/>
    <property type="match status" value="1"/>
</dbReference>
<evidence type="ECO:0000313" key="5">
    <source>
        <dbReference type="EMBL" id="MDM5450970.1"/>
    </source>
</evidence>
<dbReference type="PANTHER" id="PTHR32305:SF17">
    <property type="entry name" value="TRNA NUCLEASE WAPA"/>
    <property type="match status" value="1"/>
</dbReference>
<evidence type="ECO:0000259" key="4">
    <source>
        <dbReference type="Pfam" id="PF25023"/>
    </source>
</evidence>
<feature type="domain" description="DUF6531" evidence="3">
    <location>
        <begin position="463"/>
        <end position="536"/>
    </location>
</feature>
<comment type="caution">
    <text evidence="5">The sequence shown here is derived from an EMBL/GenBank/DDBJ whole genome shotgun (WGS) entry which is preliminary data.</text>
</comment>
<dbReference type="Gene3D" id="2.60.120.260">
    <property type="entry name" value="Galactose-binding domain-like"/>
    <property type="match status" value="2"/>
</dbReference>
<dbReference type="NCBIfam" id="TIGR01643">
    <property type="entry name" value="YD_repeat_2x"/>
    <property type="match status" value="5"/>
</dbReference>
<sequence length="1901" mass="212190">MTVGKKKLNRYKFAVCIMIFALLVSIIPPLQGSVAAAEKNKEPIKNVKELKEIDELRTENSKTYLDTKTREYVLEEYTEPIHFKKDKKWENINNDIVSEKAESDDADLTVGNKANKYNVKFSKKSKENRTIRLNKKDKQLEFGLVGSKKVNGIAEKNRMTYPGVFSNADLIFHVDNNAVKEELVFDSKPEKNKFSYKLKMKNLQAKDGKNGDIIFVDKDKKEFFVLTKPFMYDAAENVSHDVSMKLRQEKGETYVDVVADESWLNSTERKFPIVIDPTVTIQDDTTSDTFISSTYPSNNYWLDPSLITGKQTYYGTTRSLVKFNLKNLLSGAKITSANFKLDSHSNLNGYDHSANVGVYPISKSWNSDSATWSNQPTIESQVSNLNVTTDNAYTFFMTNLVKEWYSGKKANYGIMLKNTDETVNRKMFRSSDYSIDPLKKPKLTVVYTIEPIGVESFWTSAGSNINTYNGNFYTQETDFTIDGRGLPLTVNRTYNSRSVETGMFGFGWSSNLDQKLDFSTEDLVLYRDEDGTKHFFSKNASGGYDSPGGVYLQLEKNADGTFKLIDKDESYTTFDASGKIVNDTDTNNNKTTYTYTGNQLVSVNDPSGRKMTIGYGSNGKVSSIVDPANREYKYIYDANENLTGFSETDQNTTYGYDTQHQMTTYTDEKGKKMYMTYNADNQIVKYEQPVTIEGTVQRNSYTMSYNTTTGITILTDVRGVKTEYTHNPYGNVSKVVTDVGGLNYTRTFNYDAQNNIIQEKDENANKSGSTATYDYTYDENGNLTSFENTLNEQEKIEYDESNNPIVFTDPKGNVSTEQYDNKNNNVASIDAATKSSAVKYDSKGNIIEETNSVSIGDNLILNGSFESDTNNDNWPDNWKKSGTATFAYDASGGAIQNAKLGSKQIKISNPSTTVAAESNAISYNAQKKYVASGFIKTTNATSTAKLVITGRNASGTVTKTINSRTLSGTSGVERMHLVVNPGELPSDTTTITLKAYGSSGSGDYYFDGLQVEEEYYGAFNLIENGNFELDGDSNGKPDGWYLPGTLTSSDGIDTTTAYVGKNSIKLTGQRGVDKFVRQELALNGKAGQEVTVSGYSKVSSPTATAGPYQMNVAINHMDGTTQWVNGDFDKSQSHDWQHVSLRFATTKDFKSLTVYYQYKDQTGTAWFDAAKAQVGSIRTKYAYDSLGNYVLNETDPNGNTVWKSYDSIGNVTGETIGGDTRKYEYNSNDNLTKVIDENGRTTTYEYDKAGNHTATANANGNKTTSDYNERDDITTYIDALGRSIIYTYDLIGNETKVTSPNGSVVEHTYNNVDRKTSTSYNGSKRYEYTYDANGNQLSEKDLLTGVTTNFVYDADDKLKEKNNSTGKKNTYTYDKNGNLLTSSFTSGTSVISVNQTVDKDDQIKNISSGNTLAAFTFTENDQLAGLKNKNGTFTLYNYDGAGQLTRLLTNNASGGLIESFNYTYDTKGNRLSEKTKAGTTQYTYDKSEQLIKEVRPGGDIYEYTYDAVGNRLAKKVTKGTAVTTNTYTYDAANQLSTINGTAVTHDKSGNMTNDGKRTFIYDAEDRLSEVKEGTTSLGKYQYNSEGLRVSKTTGSTTVHYTYDENDNVVLETDPSGAVLTSYIYDNGNRPLTMTKDGKTYTFHANAHGDITSVTDDAGTVVASFEYDAWGNHLKETGTFASQVPFRYAGYRYDPETKLYYLQQRYYNPEVGRFLTLDPQLGEKENPITQNGYAYADNNPVNLVDPDGEWAWAVGFAAYDGYKAYKRGKHRGYKGWKMAGYVAGNAAFGRFGKISKGFRLVKKSSYLLRPGRYAKRSIAARSSSSRLRVKERRVLNKIGNKYGCHSCGTKSSGTKSRNWIADHQPPTKLRKRGERQRLYPHCTRCSSRQGGQVRRAYNKRKR</sequence>
<dbReference type="RefSeq" id="WP_289319149.1">
    <property type="nucleotide sequence ID" value="NZ_JAUCEY010000007.1"/>
</dbReference>
<dbReference type="InterPro" id="IPR031325">
    <property type="entry name" value="RHS_repeat"/>
</dbReference>
<feature type="domain" description="Teneurin-like YD-shell" evidence="4">
    <location>
        <begin position="1475"/>
        <end position="1740"/>
    </location>
</feature>
<evidence type="ECO:0000313" key="6">
    <source>
        <dbReference type="Proteomes" id="UP001234602"/>
    </source>
</evidence>
<evidence type="ECO:0000256" key="2">
    <source>
        <dbReference type="SAM" id="MobiDB-lite"/>
    </source>
</evidence>
<name>A0AAW7I4S5_9BACI</name>
<accession>A0AAW7I4S5</accession>
<feature type="region of interest" description="Disordered" evidence="2">
    <location>
        <begin position="1848"/>
        <end position="1877"/>
    </location>
</feature>
<dbReference type="Pfam" id="PF20148">
    <property type="entry name" value="DUF6531"/>
    <property type="match status" value="1"/>
</dbReference>
<keyword evidence="1" id="KW-0677">Repeat</keyword>
<dbReference type="EMBL" id="JAUCEY010000007">
    <property type="protein sequence ID" value="MDM5450970.1"/>
    <property type="molecule type" value="Genomic_DNA"/>
</dbReference>
<dbReference type="Pfam" id="PF25023">
    <property type="entry name" value="TEN_YD-shell"/>
    <property type="match status" value="1"/>
</dbReference>
<dbReference type="InterPro" id="IPR045351">
    <property type="entry name" value="DUF6531"/>
</dbReference>